<dbReference type="EMBL" id="JRNE01000088">
    <property type="protein sequence ID" value="KGF14900.1"/>
    <property type="molecule type" value="Genomic_DNA"/>
</dbReference>
<dbReference type="Proteomes" id="UP000029548">
    <property type="component" value="Unassembled WGS sequence"/>
</dbReference>
<accession>A0A095XXL4</accession>
<comment type="function">
    <text evidence="9 10">Involved in protein export. Participates in an early event of protein translocation.</text>
</comment>
<dbReference type="eggNOG" id="COG1314">
    <property type="taxonomic scope" value="Bacteria"/>
</dbReference>
<evidence type="ECO:0000256" key="2">
    <source>
        <dbReference type="ARBA" id="ARBA00008445"/>
    </source>
</evidence>
<name>A0A095XXL4_9CORY</name>
<dbReference type="NCBIfam" id="TIGR00810">
    <property type="entry name" value="secG"/>
    <property type="match status" value="1"/>
</dbReference>
<dbReference type="GO" id="GO:0015450">
    <property type="term" value="F:protein-transporting ATPase activity"/>
    <property type="evidence" value="ECO:0007669"/>
    <property type="project" value="UniProtKB-UniRule"/>
</dbReference>
<evidence type="ECO:0000256" key="1">
    <source>
        <dbReference type="ARBA" id="ARBA00004141"/>
    </source>
</evidence>
<comment type="similarity">
    <text evidence="2 10">Belongs to the SecG family.</text>
</comment>
<evidence type="ECO:0000256" key="4">
    <source>
        <dbReference type="ARBA" id="ARBA00022692"/>
    </source>
</evidence>
<dbReference type="RefSeq" id="WP_035124041.1">
    <property type="nucleotide sequence ID" value="NZ_JRNE01000088.1"/>
</dbReference>
<dbReference type="Pfam" id="PF03840">
    <property type="entry name" value="SecG"/>
    <property type="match status" value="1"/>
</dbReference>
<evidence type="ECO:0000256" key="7">
    <source>
        <dbReference type="ARBA" id="ARBA00023010"/>
    </source>
</evidence>
<evidence type="ECO:0000313" key="11">
    <source>
        <dbReference type="EMBL" id="KGF14900.1"/>
    </source>
</evidence>
<sequence length="78" mass="8330">MYLAIQIVLVITSVLMSLFVLLHKGKGGGLSSLFGGGMQSNLSGSTVVEKNLDYITIITAILWLASIVLLGLFQAFGW</sequence>
<keyword evidence="7 10" id="KW-0811">Translocation</keyword>
<keyword evidence="3 10" id="KW-0813">Transport</keyword>
<proteinExistence type="inferred from homology"/>
<dbReference type="GO" id="GO:0009306">
    <property type="term" value="P:protein secretion"/>
    <property type="evidence" value="ECO:0007669"/>
    <property type="project" value="UniProtKB-UniRule"/>
</dbReference>
<keyword evidence="8 10" id="KW-0472">Membrane</keyword>
<protein>
    <recommendedName>
        <fullName evidence="10">Protein-export membrane protein SecG</fullName>
    </recommendedName>
</protein>
<comment type="caution">
    <text evidence="10">Lacks conserved residue(s) required for the propagation of feature annotation.</text>
</comment>
<evidence type="ECO:0000256" key="9">
    <source>
        <dbReference type="ARBA" id="ARBA00025182"/>
    </source>
</evidence>
<organism evidence="11 12">
    <name type="scientific">Corynebacterium freneyi DNF00450</name>
    <dbReference type="NCBI Taxonomy" id="1287475"/>
    <lineage>
        <taxon>Bacteria</taxon>
        <taxon>Bacillati</taxon>
        <taxon>Actinomycetota</taxon>
        <taxon>Actinomycetes</taxon>
        <taxon>Mycobacteriales</taxon>
        <taxon>Corynebacteriaceae</taxon>
        <taxon>Corynebacterium</taxon>
    </lineage>
</organism>
<gene>
    <name evidence="11" type="ORF">HMPREF1650_13175</name>
</gene>
<evidence type="ECO:0000256" key="10">
    <source>
        <dbReference type="RuleBase" id="RU365087"/>
    </source>
</evidence>
<dbReference type="AlphaFoldDB" id="A0A095XXL4"/>
<keyword evidence="10" id="KW-1003">Cell membrane</keyword>
<evidence type="ECO:0000256" key="8">
    <source>
        <dbReference type="ARBA" id="ARBA00023136"/>
    </source>
</evidence>
<dbReference type="InterPro" id="IPR004692">
    <property type="entry name" value="SecG"/>
</dbReference>
<keyword evidence="6 10" id="KW-1133">Transmembrane helix</keyword>
<evidence type="ECO:0000256" key="6">
    <source>
        <dbReference type="ARBA" id="ARBA00022989"/>
    </source>
</evidence>
<evidence type="ECO:0000256" key="3">
    <source>
        <dbReference type="ARBA" id="ARBA00022448"/>
    </source>
</evidence>
<comment type="caution">
    <text evidence="11">The sequence shown here is derived from an EMBL/GenBank/DDBJ whole genome shotgun (WGS) entry which is preliminary data.</text>
</comment>
<evidence type="ECO:0000256" key="5">
    <source>
        <dbReference type="ARBA" id="ARBA00022927"/>
    </source>
</evidence>
<feature type="transmembrane region" description="Helical" evidence="10">
    <location>
        <begin position="51"/>
        <end position="73"/>
    </location>
</feature>
<reference evidence="11 12" key="1">
    <citation type="submission" date="2014-07" db="EMBL/GenBank/DDBJ databases">
        <authorList>
            <person name="McCorrison J."/>
            <person name="Sanka R."/>
            <person name="Torralba M."/>
            <person name="Gillis M."/>
            <person name="Haft D.H."/>
            <person name="Methe B."/>
            <person name="Sutton G."/>
            <person name="Nelson K.E."/>
        </authorList>
    </citation>
    <scope>NUCLEOTIDE SEQUENCE [LARGE SCALE GENOMIC DNA]</scope>
    <source>
        <strain evidence="11 12">DNF00450</strain>
    </source>
</reference>
<evidence type="ECO:0000313" key="12">
    <source>
        <dbReference type="Proteomes" id="UP000029548"/>
    </source>
</evidence>
<keyword evidence="4 10" id="KW-0812">Transmembrane</keyword>
<dbReference type="GO" id="GO:0005886">
    <property type="term" value="C:plasma membrane"/>
    <property type="evidence" value="ECO:0007669"/>
    <property type="project" value="UniProtKB-SubCell"/>
</dbReference>
<comment type="subcellular location">
    <subcellularLocation>
        <location evidence="10">Cell membrane</location>
        <topology evidence="10">Multi-pass membrane protein</topology>
    </subcellularLocation>
    <subcellularLocation>
        <location evidence="1">Membrane</location>
        <topology evidence="1">Multi-pass membrane protein</topology>
    </subcellularLocation>
</comment>
<keyword evidence="5 10" id="KW-0653">Protein transport</keyword>